<organism evidence="1 2">
    <name type="scientific">Burkholderia contaminans LMG 23361</name>
    <dbReference type="NCBI Taxonomy" id="1334628"/>
    <lineage>
        <taxon>Bacteria</taxon>
        <taxon>Pseudomonadati</taxon>
        <taxon>Pseudomonadota</taxon>
        <taxon>Betaproteobacteria</taxon>
        <taxon>Burkholderiales</taxon>
        <taxon>Burkholderiaceae</taxon>
        <taxon>Burkholderia</taxon>
        <taxon>Burkholderia cepacia complex</taxon>
    </lineage>
</organism>
<reference evidence="1 2" key="1">
    <citation type="submission" date="2015-03" db="EMBL/GenBank/DDBJ databases">
        <title>Draft genome sequences of the Burkholderia contaminans strains LMG 23361 and FFH2055 and Burkholderia cenocepacia K56-2.</title>
        <authorList>
            <person name="Bloodworth R.A."/>
            <person name="Selin C."/>
            <person name="Lopez De Volder M.A."/>
            <person name="Degrossi J."/>
            <person name="Drevinek P."/>
            <person name="Galanternik L."/>
            <person name="Cardona S.T."/>
        </authorList>
    </citation>
    <scope>NUCLEOTIDE SEQUENCE [LARGE SCALE GENOMIC DNA]</scope>
    <source>
        <strain evidence="1 2">LMG 23361</strain>
    </source>
</reference>
<dbReference type="Proteomes" id="UP000034400">
    <property type="component" value="Unassembled WGS sequence"/>
</dbReference>
<sequence length="80" mass="9066">MSFGLNGETVFDCKVSGIAVRSALTTRSESDVMYPFAISNKICDRRDMNDLEISGFYFRIGIHDSVRCICIQTTLRMPHQ</sequence>
<proteinExistence type="predicted"/>
<dbReference type="EMBL" id="LASD01000013">
    <property type="protein sequence ID" value="KKL31758.1"/>
    <property type="molecule type" value="Genomic_DNA"/>
</dbReference>
<dbReference type="AlphaFoldDB" id="A0ABD4AIS9"/>
<comment type="caution">
    <text evidence="1">The sequence shown here is derived from an EMBL/GenBank/DDBJ whole genome shotgun (WGS) entry which is preliminary data.</text>
</comment>
<evidence type="ECO:0000313" key="1">
    <source>
        <dbReference type="EMBL" id="KKL31758.1"/>
    </source>
</evidence>
<evidence type="ECO:0000313" key="2">
    <source>
        <dbReference type="Proteomes" id="UP000034400"/>
    </source>
</evidence>
<name>A0ABD4AIS9_9BURK</name>
<accession>A0ABD4AIS9</accession>
<protein>
    <submittedName>
        <fullName evidence="1">Uncharacterized protein</fullName>
    </submittedName>
</protein>
<gene>
    <name evidence="1" type="ORF">WR31_28880</name>
</gene>